<reference evidence="7 8" key="1">
    <citation type="journal article" date="2016" name="Nat. Commun.">
        <title>Thousands of microbial genomes shed light on interconnected biogeochemical processes in an aquifer system.</title>
        <authorList>
            <person name="Anantharaman K."/>
            <person name="Brown C.T."/>
            <person name="Hug L.A."/>
            <person name="Sharon I."/>
            <person name="Castelle C.J."/>
            <person name="Probst A.J."/>
            <person name="Thomas B.C."/>
            <person name="Singh A."/>
            <person name="Wilkins M.J."/>
            <person name="Karaoz U."/>
            <person name="Brodie E.L."/>
            <person name="Williams K.H."/>
            <person name="Hubbard S.S."/>
            <person name="Banfield J.F."/>
        </authorList>
    </citation>
    <scope>NUCLEOTIDE SEQUENCE [LARGE SCALE GENOMIC DNA]</scope>
</reference>
<dbReference type="SUPFAM" id="SSF52507">
    <property type="entry name" value="Homo-oligomeric flavin-containing Cys decarboxylases, HFCD"/>
    <property type="match status" value="1"/>
</dbReference>
<comment type="cofactor">
    <cofactor evidence="3">
        <name>FMN</name>
        <dbReference type="ChEBI" id="CHEBI:58210"/>
    </cofactor>
    <text evidence="3">Binds 1 FMN per subunit.</text>
</comment>
<dbReference type="GO" id="GO:0004633">
    <property type="term" value="F:phosphopantothenoylcysteine decarboxylase activity"/>
    <property type="evidence" value="ECO:0007669"/>
    <property type="project" value="UniProtKB-UniRule"/>
</dbReference>
<dbReference type="NCBIfam" id="TIGR00521">
    <property type="entry name" value="coaBC_dfp"/>
    <property type="match status" value="1"/>
</dbReference>
<evidence type="ECO:0000256" key="3">
    <source>
        <dbReference type="HAMAP-Rule" id="MF_02225"/>
    </source>
</evidence>
<evidence type="ECO:0000256" key="4">
    <source>
        <dbReference type="RuleBase" id="RU364078"/>
    </source>
</evidence>
<dbReference type="InterPro" id="IPR036551">
    <property type="entry name" value="Flavin_trans-like"/>
</dbReference>
<dbReference type="EC" id="6.3.2.5" evidence="3"/>
<feature type="binding site" evidence="3">
    <location>
        <position position="283"/>
    </location>
    <ligand>
        <name>CTP</name>
        <dbReference type="ChEBI" id="CHEBI:37563"/>
    </ligand>
</feature>
<accession>A0A1F5G6P1</accession>
<feature type="active site" description="Proton donor" evidence="3">
    <location>
        <position position="162"/>
    </location>
</feature>
<keyword evidence="3 4" id="KW-0288">FMN</keyword>
<dbReference type="Proteomes" id="UP000179102">
    <property type="component" value="Unassembled WGS sequence"/>
</dbReference>
<dbReference type="EMBL" id="MFAZ01000012">
    <property type="protein sequence ID" value="OGD87494.1"/>
    <property type="molecule type" value="Genomic_DNA"/>
</dbReference>
<evidence type="ECO:0000259" key="6">
    <source>
        <dbReference type="Pfam" id="PF04127"/>
    </source>
</evidence>
<comment type="catalytic activity">
    <reaction evidence="3 4">
        <text>(R)-4'-phosphopantothenate + L-cysteine + CTP = N-[(R)-4-phosphopantothenoyl]-L-cysteine + CMP + diphosphate + H(+)</text>
        <dbReference type="Rhea" id="RHEA:19397"/>
        <dbReference type="ChEBI" id="CHEBI:10986"/>
        <dbReference type="ChEBI" id="CHEBI:15378"/>
        <dbReference type="ChEBI" id="CHEBI:33019"/>
        <dbReference type="ChEBI" id="CHEBI:35235"/>
        <dbReference type="ChEBI" id="CHEBI:37563"/>
        <dbReference type="ChEBI" id="CHEBI:59458"/>
        <dbReference type="ChEBI" id="CHEBI:60377"/>
        <dbReference type="EC" id="6.3.2.5"/>
    </reaction>
</comment>
<dbReference type="InterPro" id="IPR035929">
    <property type="entry name" value="CoaB-like_sf"/>
</dbReference>
<keyword evidence="1 3" id="KW-0210">Decarboxylase</keyword>
<dbReference type="SUPFAM" id="SSF102645">
    <property type="entry name" value="CoaB-like"/>
    <property type="match status" value="1"/>
</dbReference>
<comment type="cofactor">
    <cofactor evidence="3">
        <name>Mg(2+)</name>
        <dbReference type="ChEBI" id="CHEBI:18420"/>
    </cofactor>
</comment>
<protein>
    <recommendedName>
        <fullName evidence="3">Coenzyme A biosynthesis bifunctional protein CoaBC</fullName>
    </recommendedName>
    <alternativeName>
        <fullName evidence="3">DNA/pantothenate metabolism flavoprotein</fullName>
    </alternativeName>
    <alternativeName>
        <fullName evidence="3">Phosphopantothenoylcysteine synthetase/decarboxylase</fullName>
        <shortName evidence="3">PPCS-PPCDC</shortName>
    </alternativeName>
    <domain>
        <recommendedName>
            <fullName evidence="3">Phosphopantothenoylcysteine decarboxylase</fullName>
            <shortName evidence="3">PPC decarboxylase</shortName>
            <shortName evidence="3">PPC-DC</shortName>
            <ecNumber evidence="3">4.1.1.36</ecNumber>
        </recommendedName>
        <alternativeName>
            <fullName evidence="3">CoaC</fullName>
        </alternativeName>
    </domain>
    <domain>
        <recommendedName>
            <fullName evidence="3">Phosphopantothenate--cysteine ligase</fullName>
            <ecNumber evidence="3">6.3.2.5</ecNumber>
        </recommendedName>
        <alternativeName>
            <fullName evidence="3">CoaB</fullName>
        </alternativeName>
        <alternativeName>
            <fullName evidence="3">Phosphopantothenoylcysteine synthetase</fullName>
            <shortName evidence="3">PPC synthetase</shortName>
            <shortName evidence="3">PPC-S</shortName>
        </alternativeName>
    </domain>
</protein>
<keyword evidence="3" id="KW-0460">Magnesium</keyword>
<feature type="domain" description="Flavoprotein" evidence="5">
    <location>
        <begin position="3"/>
        <end position="182"/>
    </location>
</feature>
<feature type="domain" description="DNA/pantothenate metabolism flavoprotein C-terminal" evidence="6">
    <location>
        <begin position="190"/>
        <end position="398"/>
    </location>
</feature>
<comment type="pathway">
    <text evidence="3 4">Cofactor biosynthesis; coenzyme A biosynthesis; CoA from (R)-pantothenate: step 2/5.</text>
</comment>
<name>A0A1F5G6P1_9BACT</name>
<keyword evidence="3" id="KW-0511">Multifunctional enzyme</keyword>
<feature type="region of interest" description="Phosphopantothenoylcysteine decarboxylase" evidence="3">
    <location>
        <begin position="1"/>
        <end position="194"/>
    </location>
</feature>
<gene>
    <name evidence="3" type="primary">coaBC</name>
    <name evidence="7" type="ORF">A2870_04055</name>
</gene>
<sequence>MNKTIVVGVTGSIAAFKSLELVRELKKEGLNVEVVMTKSAARIIPAEKFQKASGKKVYLELFEKDFNYQNVLKKREVEHIELAKKADVVVIAPATADIIAKIANGIADDCLTTTILATTAPVIICPAMNTNMWNNPLTCENISKLKKLGFLIIEPTSGMLACGDVGKGKLMEISQIKKEVLTELRYTQNLKGKRIIVTSGATSEKIDAVRYITNRSSGKMGIAIAEECKRQGADILLLRSKNSKQPRYLIKEQLFSSTNDLLNLVRTNVKNYDYFYHAAAVSDFSVKNPKIGKLSSTSRQKIELEPQIKIIDEIKKFNPKIHLIGFKTIFDYPRKDQEEAGRQKLLQSKADAIIVNDISKNGQGFESDFNEVLIVSPKNTLRLPLATKTDLARKIVALLN</sequence>
<evidence type="ECO:0000259" key="5">
    <source>
        <dbReference type="Pfam" id="PF02441"/>
    </source>
</evidence>
<dbReference type="PANTHER" id="PTHR14359:SF6">
    <property type="entry name" value="PHOSPHOPANTOTHENOYLCYSTEINE DECARBOXYLASE"/>
    <property type="match status" value="1"/>
</dbReference>
<feature type="binding site" evidence="3">
    <location>
        <position position="326"/>
    </location>
    <ligand>
        <name>CTP</name>
        <dbReference type="ChEBI" id="CHEBI:37563"/>
    </ligand>
</feature>
<dbReference type="Gene3D" id="3.40.50.1950">
    <property type="entry name" value="Flavin prenyltransferase-like"/>
    <property type="match status" value="1"/>
</dbReference>
<feature type="region of interest" description="Phosphopantothenate--cysteine ligase" evidence="3">
    <location>
        <begin position="195"/>
        <end position="400"/>
    </location>
</feature>
<dbReference type="GO" id="GO:0004632">
    <property type="term" value="F:phosphopantothenate--cysteine ligase activity"/>
    <property type="evidence" value="ECO:0007669"/>
    <property type="project" value="UniProtKB-UniRule"/>
</dbReference>
<proteinExistence type="inferred from homology"/>
<feature type="binding site" evidence="3">
    <location>
        <position position="344"/>
    </location>
    <ligand>
        <name>CTP</name>
        <dbReference type="ChEBI" id="CHEBI:37563"/>
    </ligand>
</feature>
<dbReference type="Pfam" id="PF04127">
    <property type="entry name" value="DFP"/>
    <property type="match status" value="1"/>
</dbReference>
<dbReference type="HAMAP" id="MF_02225">
    <property type="entry name" value="CoaBC"/>
    <property type="match status" value="1"/>
</dbReference>
<evidence type="ECO:0000313" key="8">
    <source>
        <dbReference type="Proteomes" id="UP000179102"/>
    </source>
</evidence>
<dbReference type="EC" id="4.1.1.36" evidence="3"/>
<comment type="function">
    <text evidence="3">Catalyzes two sequential steps in the biosynthesis of coenzyme A. In the first step cysteine is conjugated to 4'-phosphopantothenate to form 4-phosphopantothenoylcysteine. In the second step the latter compound is decarboxylated to form 4'-phosphopantotheine.</text>
</comment>
<dbReference type="GO" id="GO:0015937">
    <property type="term" value="P:coenzyme A biosynthetic process"/>
    <property type="evidence" value="ECO:0007669"/>
    <property type="project" value="UniProtKB-UniRule"/>
</dbReference>
<comment type="function">
    <text evidence="4">Catalyzes two steps in the biosynthesis of coenzyme A. In the first step cysteine is conjugated to 4'-phosphopantothenate to form 4-phosphopantothenoylcysteine, in the latter compound is decarboxylated to form 4'-phosphopantotheine.</text>
</comment>
<dbReference type="GO" id="GO:0010181">
    <property type="term" value="F:FMN binding"/>
    <property type="evidence" value="ECO:0007669"/>
    <property type="project" value="UniProtKB-UniRule"/>
</dbReference>
<dbReference type="Pfam" id="PF02441">
    <property type="entry name" value="Flavoprotein"/>
    <property type="match status" value="1"/>
</dbReference>
<comment type="caution">
    <text evidence="3">Lacks conserved residue(s) required for the propagation of feature annotation.</text>
</comment>
<comment type="caution">
    <text evidence="7">The sequence shown here is derived from an EMBL/GenBank/DDBJ whole genome shotgun (WGS) entry which is preliminary data.</text>
</comment>
<organism evidence="7 8">
    <name type="scientific">Candidatus Curtissbacteria bacterium RIFCSPHIGHO2_01_FULL_41_11</name>
    <dbReference type="NCBI Taxonomy" id="1797711"/>
    <lineage>
        <taxon>Bacteria</taxon>
        <taxon>Candidatus Curtissiibacteriota</taxon>
    </lineage>
</organism>
<keyword evidence="2 3" id="KW-0456">Lyase</keyword>
<dbReference type="UniPathway" id="UPA00241">
    <property type="reaction ID" value="UER00353"/>
</dbReference>
<dbReference type="InterPro" id="IPR007085">
    <property type="entry name" value="DNA/pantothenate-metab_flavo_C"/>
</dbReference>
<feature type="binding site" evidence="3">
    <location>
        <position position="293"/>
    </location>
    <ligand>
        <name>CTP</name>
        <dbReference type="ChEBI" id="CHEBI:37563"/>
    </ligand>
</feature>
<keyword evidence="3 4" id="KW-0436">Ligase</keyword>
<keyword evidence="3 4" id="KW-0285">Flavoprotein</keyword>
<comment type="similarity">
    <text evidence="3 4">In the C-terminal section; belongs to the PPC synthetase family.</text>
</comment>
<evidence type="ECO:0000313" key="7">
    <source>
        <dbReference type="EMBL" id="OGD87494.1"/>
    </source>
</evidence>
<evidence type="ECO:0000256" key="1">
    <source>
        <dbReference type="ARBA" id="ARBA00022793"/>
    </source>
</evidence>
<dbReference type="GO" id="GO:0046872">
    <property type="term" value="F:metal ion binding"/>
    <property type="evidence" value="ECO:0007669"/>
    <property type="project" value="UniProtKB-KW"/>
</dbReference>
<dbReference type="AlphaFoldDB" id="A0A1F5G6P1"/>
<dbReference type="GO" id="GO:0015941">
    <property type="term" value="P:pantothenate catabolic process"/>
    <property type="evidence" value="ECO:0007669"/>
    <property type="project" value="InterPro"/>
</dbReference>
<dbReference type="InterPro" id="IPR005252">
    <property type="entry name" value="CoaBC"/>
</dbReference>
<comment type="similarity">
    <text evidence="3 4">In the N-terminal section; belongs to the HFCD (homo-oligomeric flavin containing Cys decarboxylase) superfamily.</text>
</comment>
<dbReference type="Gene3D" id="3.40.50.10300">
    <property type="entry name" value="CoaB-like"/>
    <property type="match status" value="1"/>
</dbReference>
<comment type="catalytic activity">
    <reaction evidence="3 4">
        <text>N-[(R)-4-phosphopantothenoyl]-L-cysteine + H(+) = (R)-4'-phosphopantetheine + CO2</text>
        <dbReference type="Rhea" id="RHEA:16793"/>
        <dbReference type="ChEBI" id="CHEBI:15378"/>
        <dbReference type="ChEBI" id="CHEBI:16526"/>
        <dbReference type="ChEBI" id="CHEBI:59458"/>
        <dbReference type="ChEBI" id="CHEBI:61723"/>
        <dbReference type="EC" id="4.1.1.36"/>
    </reaction>
</comment>
<dbReference type="PANTHER" id="PTHR14359">
    <property type="entry name" value="HOMO-OLIGOMERIC FLAVIN CONTAINING CYS DECARBOXYLASE FAMILY"/>
    <property type="match status" value="1"/>
</dbReference>
<dbReference type="STRING" id="1797711.A2870_04055"/>
<dbReference type="InterPro" id="IPR003382">
    <property type="entry name" value="Flavoprotein"/>
</dbReference>
<comment type="pathway">
    <text evidence="3 4">Cofactor biosynthesis; coenzyme A biosynthesis; CoA from (R)-pantothenate: step 3/5.</text>
</comment>
<evidence type="ECO:0000256" key="2">
    <source>
        <dbReference type="ARBA" id="ARBA00023239"/>
    </source>
</evidence>
<keyword evidence="3" id="KW-0479">Metal-binding</keyword>
<dbReference type="GO" id="GO:0071513">
    <property type="term" value="C:phosphopantothenoylcysteine decarboxylase complex"/>
    <property type="evidence" value="ECO:0007669"/>
    <property type="project" value="TreeGrafter"/>
</dbReference>